<proteinExistence type="predicted"/>
<dbReference type="GO" id="GO:0044545">
    <property type="term" value="C:NSL complex"/>
    <property type="evidence" value="ECO:0007669"/>
    <property type="project" value="TreeGrafter"/>
</dbReference>
<evidence type="ECO:0000256" key="1">
    <source>
        <dbReference type="SAM" id="Coils"/>
    </source>
</evidence>
<dbReference type="PANTHER" id="PTHR22443:SF18">
    <property type="entry name" value="NON-SPECIFIC LETHAL 1, ISOFORM M"/>
    <property type="match status" value="1"/>
</dbReference>
<feature type="region of interest" description="Disordered" evidence="2">
    <location>
        <begin position="500"/>
        <end position="543"/>
    </location>
</feature>
<feature type="region of interest" description="Disordered" evidence="2">
    <location>
        <begin position="1028"/>
        <end position="1063"/>
    </location>
</feature>
<feature type="compositionally biased region" description="Basic and acidic residues" evidence="2">
    <location>
        <begin position="1053"/>
        <end position="1063"/>
    </location>
</feature>
<feature type="compositionally biased region" description="Polar residues" evidence="2">
    <location>
        <begin position="529"/>
        <end position="543"/>
    </location>
</feature>
<evidence type="ECO:0000313" key="4">
    <source>
        <dbReference type="EMBL" id="KRT78828.1"/>
    </source>
</evidence>
<dbReference type="EMBL" id="LJIG01022766">
    <property type="protein sequence ID" value="KRT78828.1"/>
    <property type="molecule type" value="Genomic_DNA"/>
</dbReference>
<name>A0A0T6AUQ3_9SCAR</name>
<organism evidence="4 5">
    <name type="scientific">Oryctes borbonicus</name>
    <dbReference type="NCBI Taxonomy" id="1629725"/>
    <lineage>
        <taxon>Eukaryota</taxon>
        <taxon>Metazoa</taxon>
        <taxon>Ecdysozoa</taxon>
        <taxon>Arthropoda</taxon>
        <taxon>Hexapoda</taxon>
        <taxon>Insecta</taxon>
        <taxon>Pterygota</taxon>
        <taxon>Neoptera</taxon>
        <taxon>Endopterygota</taxon>
        <taxon>Coleoptera</taxon>
        <taxon>Polyphaga</taxon>
        <taxon>Scarabaeiformia</taxon>
        <taxon>Scarabaeidae</taxon>
        <taxon>Dynastinae</taxon>
        <taxon>Oryctes</taxon>
    </lineage>
</organism>
<keyword evidence="1" id="KW-0175">Coiled coil</keyword>
<gene>
    <name evidence="4" type="ORF">AMK59_8041</name>
</gene>
<feature type="region of interest" description="Disordered" evidence="2">
    <location>
        <begin position="887"/>
        <end position="965"/>
    </location>
</feature>
<evidence type="ECO:0000256" key="2">
    <source>
        <dbReference type="SAM" id="MobiDB-lite"/>
    </source>
</evidence>
<evidence type="ECO:0000313" key="5">
    <source>
        <dbReference type="Proteomes" id="UP000051574"/>
    </source>
</evidence>
<accession>A0A0T6AUQ3</accession>
<reference evidence="4 5" key="1">
    <citation type="submission" date="2015-09" db="EMBL/GenBank/DDBJ databases">
        <title>Draft genome of the scarab beetle Oryctes borbonicus.</title>
        <authorList>
            <person name="Meyer J.M."/>
            <person name="Markov G.V."/>
            <person name="Baskaran P."/>
            <person name="Herrmann M."/>
            <person name="Sommer R.J."/>
            <person name="Roedelsperger C."/>
        </authorList>
    </citation>
    <scope>NUCLEOTIDE SEQUENCE [LARGE SCALE GENOMIC DNA]</scope>
    <source>
        <strain evidence="4">OB123</strain>
        <tissue evidence="4">Whole animal</tissue>
    </source>
</reference>
<feature type="compositionally biased region" description="Low complexity" evidence="2">
    <location>
        <begin position="932"/>
        <end position="947"/>
    </location>
</feature>
<dbReference type="SMART" id="SM01300">
    <property type="entry name" value="PEHE"/>
    <property type="match status" value="1"/>
</dbReference>
<feature type="compositionally biased region" description="Acidic residues" evidence="2">
    <location>
        <begin position="1041"/>
        <end position="1052"/>
    </location>
</feature>
<feature type="region of interest" description="Disordered" evidence="2">
    <location>
        <begin position="713"/>
        <end position="736"/>
    </location>
</feature>
<dbReference type="GO" id="GO:0035035">
    <property type="term" value="F:histone acetyltransferase binding"/>
    <property type="evidence" value="ECO:0007669"/>
    <property type="project" value="TreeGrafter"/>
</dbReference>
<dbReference type="AlphaFoldDB" id="A0A0T6AUQ3"/>
<dbReference type="PROSITE" id="PS52052">
    <property type="entry name" value="PEHE"/>
    <property type="match status" value="1"/>
</dbReference>
<dbReference type="Pfam" id="PF15275">
    <property type="entry name" value="PEHE"/>
    <property type="match status" value="1"/>
</dbReference>
<feature type="domain" description="PEHE" evidence="3">
    <location>
        <begin position="819"/>
        <end position="982"/>
    </location>
</feature>
<comment type="caution">
    <text evidence="4">The sequence shown here is derived from an EMBL/GenBank/DDBJ whole genome shotgun (WGS) entry which is preliminary data.</text>
</comment>
<dbReference type="InterPro" id="IPR029332">
    <property type="entry name" value="PEHE_dom"/>
</dbReference>
<feature type="coiled-coil region" evidence="1">
    <location>
        <begin position="248"/>
        <end position="275"/>
    </location>
</feature>
<protein>
    <recommendedName>
        <fullName evidence="3">PEHE domain-containing protein</fullName>
    </recommendedName>
</protein>
<dbReference type="InterPro" id="IPR026180">
    <property type="entry name" value="NSL1"/>
</dbReference>
<dbReference type="OrthoDB" id="6022640at2759"/>
<sequence length="1063" mass="118821">MGLRTASVRHPHVEVMAPALTEPNQAANFKLSPDTQSASPINGIDDNISYVPHEDSSCVKGGTEQHKLSLSNGKELNDVLDNLNTLILATEIKKGNSSLEKATEASESTPLDTINSSFMMNNSSISMDDQEDKMGLQKSGLDNVLNLLKEKPASDMDQMFNNLQPFPDSDLTGAGDIGQNVDEIMQVITSMEGGSNERLNNANNDIGGESENIFPLGLFNEMDVMSMSMEEPLIEGSISKETQTKDLIADVQKRQVKLERKLEFLLRRLRKIQIRLMGQHFSGEVAGVFEHVHRTLRRLKDGVSSHTEVLDISANTSLIGSQLQQHSENIIPPEKMKPISSSSAKNLVRKLETSSILQSNTASRRHNTRYFGSGSVEASPFRSGVSGMINLPQWATEHKQDFQRVAGLLHTEMGLVQEEVDSEATASSSGGESCDEMQNYNNSQQQYLSIQKRAAWKYATERAAIAARWTWLQAQISDLEYRIRQHSELYKQIRSSKGAVKLGNESPPHSIPTSPNVLNGYRGQLPGASPTSTKTPESPVNGSVSTTFTEYQCARTRPLINFRKRKLLQTTGLHVVSKKAARPSTMRCGCVKPNVPCALCTGRTDPTHPRDLTEYLSKSERISLLDSCFHPVFSLLEDCPASIHLDAIMKTPEWQQRSSRSTIKSMKYLTKSDRLDKLSVPIDHRSKKLDQRRKYPRLLKSTSVNAISTKIKSKIRGRKSSRHHSQIARLGKKRHSTSRMAAQAQAALYAGCEDEELENLGTSGPSGKFDSPSTSPLLATQSISGFQRRNRVDSYDIDNIVIPYSVAASTRVEKLQYKEILTPKWREVEYFDTSKHEVKNNGAVKNTSQDGDVEDISDEALLTRHDKCEHDEKKKFLSYLKLPLGYGRSRSHKRTDSRAESSGANTPDPTSPHAADQNESMCSPLTSPPATPLSVTTDDNSNLSSNNPHRRRTVSQSRHCKEKEVKEEIRCNTPEHVDILPYEKRMFPLTDETYQRMKKNMPENHLFAANVKTQDAFDDTIVSSNVDKVEFHDSESTESAYGDEDPNDPEWIEMERVKDRSKR</sequence>
<evidence type="ECO:0000259" key="3">
    <source>
        <dbReference type="PROSITE" id="PS52052"/>
    </source>
</evidence>
<dbReference type="Proteomes" id="UP000051574">
    <property type="component" value="Unassembled WGS sequence"/>
</dbReference>
<dbReference type="PANTHER" id="PTHR22443">
    <property type="entry name" value="NON-SPECIFIC LETHAL 1, ISOFORM M"/>
    <property type="match status" value="1"/>
</dbReference>
<keyword evidence="5" id="KW-1185">Reference proteome</keyword>